<proteinExistence type="predicted"/>
<dbReference type="GO" id="GO:0051301">
    <property type="term" value="P:cell division"/>
    <property type="evidence" value="ECO:0007669"/>
    <property type="project" value="UniProtKB-KW"/>
</dbReference>
<sequence length="252" mass="28125">MQRSLKFQQYVYLCTGLVKLKRAIRHKDWTACEALFSYLQPDPSTDPELTFLLSESRIDYLVARGLYSQAWDAVEKLSITLKEEGADFMQRISLLITKADICRRLGCPERGFSVALRAASVAFKAHLKTCLFTAVGLIANILNSNGDYNAATRLLGSIIPQSLEIGDIHVTGMLYSHMGDAYMGLAGLEDTQSPASFKKAEDVEGECEQLMKKAVIARLRGDEGLAEEWAHDHNRVWDHGMERIASNSVEVH</sequence>
<dbReference type="GO" id="GO:0045842">
    <property type="term" value="P:positive regulation of mitotic metaphase/anaphase transition"/>
    <property type="evidence" value="ECO:0007669"/>
    <property type="project" value="TreeGrafter"/>
</dbReference>
<dbReference type="EMBL" id="JAPEUX010000002">
    <property type="protein sequence ID" value="KAJ4358532.1"/>
    <property type="molecule type" value="Genomic_DNA"/>
</dbReference>
<dbReference type="GO" id="GO:0031145">
    <property type="term" value="P:anaphase-promoting complex-dependent catabolic process"/>
    <property type="evidence" value="ECO:0007669"/>
    <property type="project" value="TreeGrafter"/>
</dbReference>
<dbReference type="SUPFAM" id="SSF48452">
    <property type="entry name" value="TPR-like"/>
    <property type="match status" value="1"/>
</dbReference>
<accession>A0A9W8XW37</accession>
<dbReference type="InterPro" id="IPR037679">
    <property type="entry name" value="Apc5"/>
</dbReference>
<evidence type="ECO:0000313" key="5">
    <source>
        <dbReference type="EMBL" id="KAJ4358532.1"/>
    </source>
</evidence>
<evidence type="ECO:0000256" key="4">
    <source>
        <dbReference type="ARBA" id="ARBA00023306"/>
    </source>
</evidence>
<reference evidence="5" key="1">
    <citation type="submission" date="2022-10" db="EMBL/GenBank/DDBJ databases">
        <title>Tapping the CABI collections for fungal endophytes: first genome assemblies for Collariella, Neodidymelliopsis, Ascochyta clinopodiicola, Didymella pomorum, Didymosphaeria variabile, Neocosmospora piperis and Neocucurbitaria cava.</title>
        <authorList>
            <person name="Hill R."/>
        </authorList>
    </citation>
    <scope>NUCLEOTIDE SEQUENCE</scope>
    <source>
        <strain evidence="5">IMI 356815</strain>
    </source>
</reference>
<keyword evidence="6" id="KW-1185">Reference proteome</keyword>
<dbReference type="GO" id="GO:0005680">
    <property type="term" value="C:anaphase-promoting complex"/>
    <property type="evidence" value="ECO:0007669"/>
    <property type="project" value="InterPro"/>
</dbReference>
<dbReference type="InterPro" id="IPR011990">
    <property type="entry name" value="TPR-like_helical_dom_sf"/>
</dbReference>
<dbReference type="AlphaFoldDB" id="A0A9W8XW37"/>
<dbReference type="GO" id="GO:0070979">
    <property type="term" value="P:protein K11-linked ubiquitination"/>
    <property type="evidence" value="ECO:0007669"/>
    <property type="project" value="TreeGrafter"/>
</dbReference>
<dbReference type="PANTHER" id="PTHR12830:SF9">
    <property type="entry name" value="ANAPHASE-PROMOTING COMPLEX SUBUNIT 5"/>
    <property type="match status" value="1"/>
</dbReference>
<evidence type="ECO:0000256" key="1">
    <source>
        <dbReference type="ARBA" id="ARBA00022618"/>
    </source>
</evidence>
<dbReference type="OrthoDB" id="2504561at2759"/>
<evidence type="ECO:0000256" key="2">
    <source>
        <dbReference type="ARBA" id="ARBA00022776"/>
    </source>
</evidence>
<keyword evidence="2" id="KW-0498">Mitosis</keyword>
<comment type="caution">
    <text evidence="5">The sequence shown here is derived from an EMBL/GenBank/DDBJ whole genome shotgun (WGS) entry which is preliminary data.</text>
</comment>
<dbReference type="PANTHER" id="PTHR12830">
    <property type="entry name" value="ANAPHASE-PROMOTING COMPLEX SUBUNIT 5"/>
    <property type="match status" value="1"/>
</dbReference>
<organism evidence="5 6">
    <name type="scientific">Didymosphaeria variabile</name>
    <dbReference type="NCBI Taxonomy" id="1932322"/>
    <lineage>
        <taxon>Eukaryota</taxon>
        <taxon>Fungi</taxon>
        <taxon>Dikarya</taxon>
        <taxon>Ascomycota</taxon>
        <taxon>Pezizomycotina</taxon>
        <taxon>Dothideomycetes</taxon>
        <taxon>Pleosporomycetidae</taxon>
        <taxon>Pleosporales</taxon>
        <taxon>Massarineae</taxon>
        <taxon>Didymosphaeriaceae</taxon>
        <taxon>Didymosphaeria</taxon>
    </lineage>
</organism>
<keyword evidence="1" id="KW-0132">Cell division</keyword>
<evidence type="ECO:0000256" key="3">
    <source>
        <dbReference type="ARBA" id="ARBA00022786"/>
    </source>
</evidence>
<dbReference type="GeneID" id="80906646"/>
<dbReference type="Proteomes" id="UP001140513">
    <property type="component" value="Unassembled WGS sequence"/>
</dbReference>
<gene>
    <name evidence="5" type="primary">apc5</name>
    <name evidence="5" type="ORF">N0V89_003116</name>
</gene>
<keyword evidence="3" id="KW-0833">Ubl conjugation pathway</keyword>
<keyword evidence="4" id="KW-0131">Cell cycle</keyword>
<protein>
    <submittedName>
        <fullName evidence="5">APC5 protein</fullName>
    </submittedName>
</protein>
<name>A0A9W8XW37_9PLEO</name>
<dbReference type="RefSeq" id="XP_056075391.1">
    <property type="nucleotide sequence ID" value="XM_056211918.1"/>
</dbReference>
<evidence type="ECO:0000313" key="6">
    <source>
        <dbReference type="Proteomes" id="UP001140513"/>
    </source>
</evidence>